<dbReference type="EMBL" id="BQNB010019642">
    <property type="protein sequence ID" value="GJT87497.1"/>
    <property type="molecule type" value="Genomic_DNA"/>
</dbReference>
<accession>A0ABQ5HHV1</accession>
<reference evidence="1" key="2">
    <citation type="submission" date="2022-01" db="EMBL/GenBank/DDBJ databases">
        <authorList>
            <person name="Yamashiro T."/>
            <person name="Shiraishi A."/>
            <person name="Satake H."/>
            <person name="Nakayama K."/>
        </authorList>
    </citation>
    <scope>NUCLEOTIDE SEQUENCE</scope>
</reference>
<organism evidence="1 2">
    <name type="scientific">Tanacetum coccineum</name>
    <dbReference type="NCBI Taxonomy" id="301880"/>
    <lineage>
        <taxon>Eukaryota</taxon>
        <taxon>Viridiplantae</taxon>
        <taxon>Streptophyta</taxon>
        <taxon>Embryophyta</taxon>
        <taxon>Tracheophyta</taxon>
        <taxon>Spermatophyta</taxon>
        <taxon>Magnoliopsida</taxon>
        <taxon>eudicotyledons</taxon>
        <taxon>Gunneridae</taxon>
        <taxon>Pentapetalae</taxon>
        <taxon>asterids</taxon>
        <taxon>campanulids</taxon>
        <taxon>Asterales</taxon>
        <taxon>Asteraceae</taxon>
        <taxon>Asteroideae</taxon>
        <taxon>Anthemideae</taxon>
        <taxon>Anthemidinae</taxon>
        <taxon>Tanacetum</taxon>
    </lineage>
</organism>
<reference evidence="1" key="1">
    <citation type="journal article" date="2022" name="Int. J. Mol. Sci.">
        <title>Draft Genome of Tanacetum Coccineum: Genomic Comparison of Closely Related Tanacetum-Family Plants.</title>
        <authorList>
            <person name="Yamashiro T."/>
            <person name="Shiraishi A."/>
            <person name="Nakayama K."/>
            <person name="Satake H."/>
        </authorList>
    </citation>
    <scope>NUCLEOTIDE SEQUENCE</scope>
</reference>
<keyword evidence="2" id="KW-1185">Reference proteome</keyword>
<evidence type="ECO:0000313" key="2">
    <source>
        <dbReference type="Proteomes" id="UP001151760"/>
    </source>
</evidence>
<evidence type="ECO:0000313" key="1">
    <source>
        <dbReference type="EMBL" id="GJT87497.1"/>
    </source>
</evidence>
<sequence>MPGAQKELEEIALKHLGKVLKTLYHQQYSPQLILEEPKKISEALQDDSWVQAMQDELLQFKLQQVWVLVDLPHGMKVALGYTQEEGIDYDEYLAPVQNKAIRHILSLCSFNEVHSIPNVKTAITPPWRPKWQLTKDEDVVDVDVTLIQIHDRSLPNFTSHAMKEEIL</sequence>
<dbReference type="Proteomes" id="UP001151760">
    <property type="component" value="Unassembled WGS sequence"/>
</dbReference>
<gene>
    <name evidence="1" type="ORF">Tco_1069214</name>
</gene>
<proteinExistence type="predicted"/>
<comment type="caution">
    <text evidence="1">The sequence shown here is derived from an EMBL/GenBank/DDBJ whole genome shotgun (WGS) entry which is preliminary data.</text>
</comment>
<protein>
    <submittedName>
        <fullName evidence="1">Ribonuclease H-like domain-containing protein</fullName>
    </submittedName>
</protein>
<name>A0ABQ5HHV1_9ASTR</name>